<evidence type="ECO:0000256" key="2">
    <source>
        <dbReference type="SAM" id="SignalP"/>
    </source>
</evidence>
<reference evidence="4 6" key="2">
    <citation type="submission" date="2022-03" db="EMBL/GenBank/DDBJ databases">
        <title>Metagenome-assembled genomes from swine fecal metagenomes.</title>
        <authorList>
            <person name="Holman D.B."/>
            <person name="Kommadath A."/>
        </authorList>
    </citation>
    <scope>NUCLEOTIDE SEQUENCE [LARGE SCALE GENOMIC DNA]</scope>
    <source>
        <strain evidence="4">SUG147</strain>
    </source>
</reference>
<keyword evidence="2" id="KW-0732">Signal</keyword>
<dbReference type="PROSITE" id="PS51257">
    <property type="entry name" value="PROKAR_LIPOPROTEIN"/>
    <property type="match status" value="1"/>
</dbReference>
<accession>R6TNS8</accession>
<feature type="compositionally biased region" description="Low complexity" evidence="1">
    <location>
        <begin position="110"/>
        <end position="126"/>
    </location>
</feature>
<sequence>MGFVKKISAFAAGLILAGALCGCGNPADNFAPKDFRKISPENAGYVLYVPDSWTADISTGVTTAYVSAKDRSNISFMAFEADDGLIHVDVNGKTTDGAVTTDKPETTVPETKAPAETGTGTGTVTEKPTEVPKIKSTEEYWAYYEADFRKTFGDMEYETNGENVLLSAKAAKKYVYTATVTGQKYKFMQVVMLDKGTVYIYTYTALPDNYDKNLESAEAILGYISIGK</sequence>
<protein>
    <recommendedName>
        <fullName evidence="7">Lipoprotein</fullName>
    </recommendedName>
</protein>
<dbReference type="AlphaFoldDB" id="R6TNS8"/>
<dbReference type="Proteomes" id="UP001139365">
    <property type="component" value="Unassembled WGS sequence"/>
</dbReference>
<organism evidence="3 5">
    <name type="scientific">Candidatus Colimorpha enterica</name>
    <dbReference type="NCBI Taxonomy" id="3083063"/>
    <lineage>
        <taxon>Bacteria</taxon>
        <taxon>Pseudomonadati</taxon>
        <taxon>Bacteroidota</taxon>
        <taxon>Bacteroidia</taxon>
        <taxon>Bacteroidales</taxon>
        <taxon>Candidatus Colimorpha</taxon>
    </lineage>
</organism>
<feature type="region of interest" description="Disordered" evidence="1">
    <location>
        <begin position="96"/>
        <end position="127"/>
    </location>
</feature>
<feature type="signal peptide" evidence="2">
    <location>
        <begin position="1"/>
        <end position="26"/>
    </location>
</feature>
<dbReference type="EMBL" id="CBFW010000071">
    <property type="protein sequence ID" value="CDC71464.1"/>
    <property type="molecule type" value="Genomic_DNA"/>
</dbReference>
<evidence type="ECO:0000313" key="3">
    <source>
        <dbReference type="EMBL" id="CDC71464.1"/>
    </source>
</evidence>
<proteinExistence type="predicted"/>
<evidence type="ECO:0000313" key="6">
    <source>
        <dbReference type="Proteomes" id="UP001139365"/>
    </source>
</evidence>
<comment type="caution">
    <text evidence="3">The sequence shown here is derived from an EMBL/GenBank/DDBJ whole genome shotgun (WGS) entry which is preliminary data.</text>
</comment>
<dbReference type="Gene3D" id="3.40.1000.10">
    <property type="entry name" value="Mog1/PsbP, alpha/beta/alpha sandwich"/>
    <property type="match status" value="1"/>
</dbReference>
<feature type="chain" id="PRO_5041861156" description="Lipoprotein" evidence="2">
    <location>
        <begin position="27"/>
        <end position="228"/>
    </location>
</feature>
<dbReference type="STRING" id="1263015.BN580_00866"/>
<dbReference type="EMBL" id="JALEMU010000096">
    <property type="protein sequence ID" value="MCI5755859.1"/>
    <property type="molecule type" value="Genomic_DNA"/>
</dbReference>
<evidence type="ECO:0000313" key="4">
    <source>
        <dbReference type="EMBL" id="MCI5755859.1"/>
    </source>
</evidence>
<evidence type="ECO:0008006" key="7">
    <source>
        <dbReference type="Google" id="ProtNLM"/>
    </source>
</evidence>
<gene>
    <name evidence="3" type="ORF">BN580_00866</name>
    <name evidence="4" type="ORF">MR241_06140</name>
</gene>
<dbReference type="Proteomes" id="UP000017938">
    <property type="component" value="Unassembled WGS sequence"/>
</dbReference>
<name>R6TNS8_9BACT</name>
<evidence type="ECO:0000256" key="1">
    <source>
        <dbReference type="SAM" id="MobiDB-lite"/>
    </source>
</evidence>
<reference evidence="3" key="1">
    <citation type="submission" date="2012-11" db="EMBL/GenBank/DDBJ databases">
        <title>Dependencies among metagenomic species, viruses, plasmids and units of genetic variation.</title>
        <authorList>
            <person name="Nielsen H.B."/>
            <person name="Almeida M."/>
            <person name="Juncker A.S."/>
            <person name="Rasmussen S."/>
            <person name="Li J."/>
            <person name="Sunagawa S."/>
            <person name="Plichta D."/>
            <person name="Gautier L."/>
            <person name="Le Chatelier E."/>
            <person name="Peletier E."/>
            <person name="Bonde I."/>
            <person name="Nielsen T."/>
            <person name="Manichanh C."/>
            <person name="Arumugam M."/>
            <person name="Batto J."/>
            <person name="Santos M.B.Q.D."/>
            <person name="Blom N."/>
            <person name="Borruel N."/>
            <person name="Burgdorf K.S."/>
            <person name="Boumezbeur F."/>
            <person name="Casellas F."/>
            <person name="Dore J."/>
            <person name="Guarner F."/>
            <person name="Hansen T."/>
            <person name="Hildebrand F."/>
            <person name="Kaas R.S."/>
            <person name="Kennedy S."/>
            <person name="Kristiansen K."/>
            <person name="Kultima J.R."/>
            <person name="Leonard P."/>
            <person name="Levenez F."/>
            <person name="Lund O."/>
            <person name="Moumen B."/>
            <person name="Le Paslier D."/>
            <person name="Pons N."/>
            <person name="Pedersen O."/>
            <person name="Prifti E."/>
            <person name="Qin J."/>
            <person name="Raes J."/>
            <person name="Tap J."/>
            <person name="Tims S."/>
            <person name="Ussery D.W."/>
            <person name="Yamada T."/>
            <person name="MetaHit consortium"/>
            <person name="Renault P."/>
            <person name="Sicheritz-Ponten T."/>
            <person name="Bork P."/>
            <person name="Wang J."/>
            <person name="Brunak S."/>
            <person name="Ehrlich S.D."/>
        </authorList>
    </citation>
    <scope>NUCLEOTIDE SEQUENCE [LARGE SCALE GENOMIC DNA]</scope>
</reference>
<evidence type="ECO:0000313" key="5">
    <source>
        <dbReference type="Proteomes" id="UP000017938"/>
    </source>
</evidence>